<dbReference type="GO" id="GO:0003677">
    <property type="term" value="F:DNA binding"/>
    <property type="evidence" value="ECO:0007669"/>
    <property type="project" value="UniProtKB-KW"/>
</dbReference>
<accession>A0A7Z0A798</accession>
<dbReference type="Gene3D" id="1.10.10.10">
    <property type="entry name" value="Winged helix-like DNA-binding domain superfamily/Winged helix DNA-binding domain"/>
    <property type="match status" value="1"/>
</dbReference>
<gene>
    <name evidence="5" type="ORF">BJY26_000035</name>
</gene>
<evidence type="ECO:0000256" key="3">
    <source>
        <dbReference type="ARBA" id="ARBA00023163"/>
    </source>
</evidence>
<dbReference type="PROSITE" id="PS51000">
    <property type="entry name" value="HTH_DEOR_2"/>
    <property type="match status" value="1"/>
</dbReference>
<keyword evidence="1" id="KW-0805">Transcription regulation</keyword>
<dbReference type="SUPFAM" id="SSF100950">
    <property type="entry name" value="NagB/RpiA/CoA transferase-like"/>
    <property type="match status" value="1"/>
</dbReference>
<evidence type="ECO:0000313" key="6">
    <source>
        <dbReference type="Proteomes" id="UP000539111"/>
    </source>
</evidence>
<dbReference type="EMBL" id="JACBZP010000001">
    <property type="protein sequence ID" value="NYI65729.1"/>
    <property type="molecule type" value="Genomic_DNA"/>
</dbReference>
<dbReference type="Pfam" id="PF00455">
    <property type="entry name" value="DeoRC"/>
    <property type="match status" value="1"/>
</dbReference>
<name>A0A7Z0A798_9MICO</name>
<dbReference type="InterPro" id="IPR018356">
    <property type="entry name" value="Tscrpt_reg_HTH_DeoR_CS"/>
</dbReference>
<dbReference type="InterPro" id="IPR050313">
    <property type="entry name" value="Carb_Metab_HTH_regulators"/>
</dbReference>
<dbReference type="GO" id="GO:0003700">
    <property type="term" value="F:DNA-binding transcription factor activity"/>
    <property type="evidence" value="ECO:0007669"/>
    <property type="project" value="InterPro"/>
</dbReference>
<dbReference type="AlphaFoldDB" id="A0A7Z0A798"/>
<feature type="domain" description="HTH deoR-type" evidence="4">
    <location>
        <begin position="3"/>
        <end position="58"/>
    </location>
</feature>
<evidence type="ECO:0000313" key="5">
    <source>
        <dbReference type="EMBL" id="NYI65729.1"/>
    </source>
</evidence>
<evidence type="ECO:0000256" key="1">
    <source>
        <dbReference type="ARBA" id="ARBA00023015"/>
    </source>
</evidence>
<dbReference type="InterPro" id="IPR036390">
    <property type="entry name" value="WH_DNA-bd_sf"/>
</dbReference>
<evidence type="ECO:0000259" key="4">
    <source>
        <dbReference type="PROSITE" id="PS51000"/>
    </source>
</evidence>
<protein>
    <submittedName>
        <fullName evidence="5">DeoR family transcriptional regulator of aga operon</fullName>
    </submittedName>
</protein>
<dbReference type="Proteomes" id="UP000539111">
    <property type="component" value="Unassembled WGS sequence"/>
</dbReference>
<dbReference type="InterPro" id="IPR014036">
    <property type="entry name" value="DeoR-like_C"/>
</dbReference>
<dbReference type="SUPFAM" id="SSF46785">
    <property type="entry name" value="Winged helix' DNA-binding domain"/>
    <property type="match status" value="1"/>
</dbReference>
<dbReference type="PANTHER" id="PTHR30363">
    <property type="entry name" value="HTH-TYPE TRANSCRIPTIONAL REGULATOR SRLR-RELATED"/>
    <property type="match status" value="1"/>
</dbReference>
<keyword evidence="3" id="KW-0804">Transcription</keyword>
<dbReference type="Pfam" id="PF08220">
    <property type="entry name" value="HTH_DeoR"/>
    <property type="match status" value="1"/>
</dbReference>
<keyword evidence="6" id="KW-1185">Reference proteome</keyword>
<dbReference type="InterPro" id="IPR037171">
    <property type="entry name" value="NagB/RpiA_transferase-like"/>
</dbReference>
<dbReference type="PRINTS" id="PR00037">
    <property type="entry name" value="HTHLACR"/>
</dbReference>
<dbReference type="RefSeq" id="WP_179424644.1">
    <property type="nucleotide sequence ID" value="NZ_JACBZP010000001.1"/>
</dbReference>
<evidence type="ECO:0000256" key="2">
    <source>
        <dbReference type="ARBA" id="ARBA00023125"/>
    </source>
</evidence>
<keyword evidence="2" id="KW-0238">DNA-binding</keyword>
<dbReference type="InterPro" id="IPR001034">
    <property type="entry name" value="DeoR_HTH"/>
</dbReference>
<comment type="caution">
    <text evidence="5">The sequence shown here is derived from an EMBL/GenBank/DDBJ whole genome shotgun (WGS) entry which is preliminary data.</text>
</comment>
<dbReference type="PROSITE" id="PS00894">
    <property type="entry name" value="HTH_DEOR_1"/>
    <property type="match status" value="1"/>
</dbReference>
<proteinExistence type="predicted"/>
<reference evidence="5 6" key="1">
    <citation type="submission" date="2020-07" db="EMBL/GenBank/DDBJ databases">
        <title>Sequencing the genomes of 1000 actinobacteria strains.</title>
        <authorList>
            <person name="Klenk H.-P."/>
        </authorList>
    </citation>
    <scope>NUCLEOTIDE SEQUENCE [LARGE SCALE GENOMIC DNA]</scope>
    <source>
        <strain evidence="5 6">DSM 26341</strain>
    </source>
</reference>
<dbReference type="SMART" id="SM00420">
    <property type="entry name" value="HTH_DEOR"/>
    <property type="match status" value="1"/>
</dbReference>
<dbReference type="SMART" id="SM01134">
    <property type="entry name" value="DeoRC"/>
    <property type="match status" value="1"/>
</dbReference>
<dbReference type="InterPro" id="IPR036388">
    <property type="entry name" value="WH-like_DNA-bd_sf"/>
</dbReference>
<dbReference type="Gene3D" id="3.40.50.1360">
    <property type="match status" value="1"/>
</dbReference>
<sequence>MNRADRLTALLDMLGTHGSVDVGQVMAELHVSAATARRDLDTLAEQQLLTRTRGGAVGADTVAYDLPLRYAASGRIGAKRTIAARASAMVPVNSSVGLCGGTTSTEVARALAARADIAAPSPTPNLTVVTNAINIAAQLAVRPQIKVVVTGGVVQPRSYELVGPYSDLVLGRLTIDYAFVGVDGIDPHLGASVHNEEEAAVNSLMASRARHAVAIADSSKIGVRAFAAVDAAFGTVITDSSISPSAREEFESVGIGVVVAD</sequence>
<organism evidence="5 6">
    <name type="scientific">Spelaeicoccus albus</name>
    <dbReference type="NCBI Taxonomy" id="1280376"/>
    <lineage>
        <taxon>Bacteria</taxon>
        <taxon>Bacillati</taxon>
        <taxon>Actinomycetota</taxon>
        <taxon>Actinomycetes</taxon>
        <taxon>Micrococcales</taxon>
        <taxon>Brevibacteriaceae</taxon>
        <taxon>Spelaeicoccus</taxon>
    </lineage>
</organism>
<dbReference type="PANTHER" id="PTHR30363:SF44">
    <property type="entry name" value="AGA OPERON TRANSCRIPTIONAL REPRESSOR-RELATED"/>
    <property type="match status" value="1"/>
</dbReference>